<feature type="compositionally biased region" description="Basic residues" evidence="1">
    <location>
        <begin position="59"/>
        <end position="77"/>
    </location>
</feature>
<evidence type="ECO:0000313" key="3">
    <source>
        <dbReference type="Proteomes" id="UP001157017"/>
    </source>
</evidence>
<dbReference type="EMBL" id="BSUZ01000001">
    <property type="protein sequence ID" value="GMA84915.1"/>
    <property type="molecule type" value="Genomic_DNA"/>
</dbReference>
<dbReference type="Proteomes" id="UP001157017">
    <property type="component" value="Unassembled WGS sequence"/>
</dbReference>
<gene>
    <name evidence="2" type="ORF">GCM10025868_01650</name>
</gene>
<name>A0ABQ6J9P7_9ACTN</name>
<protein>
    <submittedName>
        <fullName evidence="2">Uncharacterized protein</fullName>
    </submittedName>
</protein>
<keyword evidence="3" id="KW-1185">Reference proteome</keyword>
<reference evidence="3" key="1">
    <citation type="journal article" date="2019" name="Int. J. Syst. Evol. Microbiol.">
        <title>The Global Catalogue of Microorganisms (GCM) 10K type strain sequencing project: providing services to taxonomists for standard genome sequencing and annotation.</title>
        <authorList>
            <consortium name="The Broad Institute Genomics Platform"/>
            <consortium name="The Broad Institute Genome Sequencing Center for Infectious Disease"/>
            <person name="Wu L."/>
            <person name="Ma J."/>
        </authorList>
    </citation>
    <scope>NUCLEOTIDE SEQUENCE [LARGE SCALE GENOMIC DNA]</scope>
    <source>
        <strain evidence="3">NBRC 108730</strain>
    </source>
</reference>
<organism evidence="2 3">
    <name type="scientific">Angustibacter aerolatus</name>
    <dbReference type="NCBI Taxonomy" id="1162965"/>
    <lineage>
        <taxon>Bacteria</taxon>
        <taxon>Bacillati</taxon>
        <taxon>Actinomycetota</taxon>
        <taxon>Actinomycetes</taxon>
        <taxon>Kineosporiales</taxon>
        <taxon>Kineosporiaceae</taxon>
    </lineage>
</organism>
<feature type="region of interest" description="Disordered" evidence="1">
    <location>
        <begin position="55"/>
        <end position="86"/>
    </location>
</feature>
<comment type="caution">
    <text evidence="2">The sequence shown here is derived from an EMBL/GenBank/DDBJ whole genome shotgun (WGS) entry which is preliminary data.</text>
</comment>
<evidence type="ECO:0000313" key="2">
    <source>
        <dbReference type="EMBL" id="GMA84915.1"/>
    </source>
</evidence>
<evidence type="ECO:0000256" key="1">
    <source>
        <dbReference type="SAM" id="MobiDB-lite"/>
    </source>
</evidence>
<sequence length="86" mass="9865">MPLTPQRFLADLYATPVRLESATRHLQPHERGLLARDRDQPWTLSDVPLLDEVAEPGGRRRRGGPCARGRPRRRARGRAWSTRRAC</sequence>
<accession>A0ABQ6J9P7</accession>
<proteinExistence type="predicted"/>